<evidence type="ECO:0000259" key="7">
    <source>
        <dbReference type="PROSITE" id="PS50937"/>
    </source>
</evidence>
<dbReference type="InterPro" id="IPR000551">
    <property type="entry name" value="MerR-type_HTH_dom"/>
</dbReference>
<dbReference type="Gene3D" id="1.10.1660.10">
    <property type="match status" value="1"/>
</dbReference>
<evidence type="ECO:0000313" key="8">
    <source>
        <dbReference type="EMBL" id="BAT25318.1"/>
    </source>
</evidence>
<keyword evidence="3" id="KW-0805">Transcription regulation</keyword>
<reference evidence="8" key="1">
    <citation type="journal article" date="2015" name="Proc. Natl. Acad. Sci. U.S.A.">
        <title>Bacterial clade with the ribosomal RNA operon on a small plasmid rather than the chromosome.</title>
        <authorList>
            <person name="Anda M."/>
            <person name="Ohtsubo Y."/>
            <person name="Okubo T."/>
            <person name="Sugawara M."/>
            <person name="Nagata Y."/>
            <person name="Tsuda M."/>
            <person name="Minamisawa K."/>
            <person name="Mitsui H."/>
        </authorList>
    </citation>
    <scope>NUCLEOTIDE SEQUENCE</scope>
    <source>
        <strain evidence="8">DSM 21988</strain>
    </source>
</reference>
<evidence type="ECO:0000256" key="5">
    <source>
        <dbReference type="ARBA" id="ARBA00023163"/>
    </source>
</evidence>
<dbReference type="GO" id="GO:0005507">
    <property type="term" value="F:copper ion binding"/>
    <property type="evidence" value="ECO:0007669"/>
    <property type="project" value="InterPro"/>
</dbReference>
<dbReference type="Pfam" id="PF09278">
    <property type="entry name" value="MerR-DNA-bind"/>
    <property type="match status" value="1"/>
</dbReference>
<dbReference type="PROSITE" id="PS50937">
    <property type="entry name" value="HTH_MERR_2"/>
    <property type="match status" value="1"/>
</dbReference>
<keyword evidence="6" id="KW-0175">Coiled coil</keyword>
<dbReference type="CDD" id="cd01108">
    <property type="entry name" value="HTH_CueR"/>
    <property type="match status" value="1"/>
</dbReference>
<dbReference type="InterPro" id="IPR047057">
    <property type="entry name" value="MerR_fam"/>
</dbReference>
<dbReference type="SMART" id="SM00422">
    <property type="entry name" value="HTH_MERR"/>
    <property type="match status" value="1"/>
</dbReference>
<evidence type="ECO:0000256" key="1">
    <source>
        <dbReference type="ARBA" id="ARBA00004496"/>
    </source>
</evidence>
<keyword evidence="4" id="KW-0238">DNA-binding</keyword>
<dbReference type="PROSITE" id="PS00552">
    <property type="entry name" value="HTH_MERR_1"/>
    <property type="match status" value="1"/>
</dbReference>
<dbReference type="EMBL" id="LC066369">
    <property type="protein sequence ID" value="BAT25318.1"/>
    <property type="molecule type" value="Genomic_DNA"/>
</dbReference>
<dbReference type="RefSeq" id="WP_060610425.1">
    <property type="nucleotide sequence ID" value="NZ_BBWQ01000025.1"/>
</dbReference>
<dbReference type="PANTHER" id="PTHR30204:SF94">
    <property type="entry name" value="HEAVY METAL-DEPENDENT TRANSCRIPTIONAL REGULATOR HI_0293-RELATED"/>
    <property type="match status" value="1"/>
</dbReference>
<dbReference type="GO" id="GO:0003700">
    <property type="term" value="F:DNA-binding transcription factor activity"/>
    <property type="evidence" value="ECO:0007669"/>
    <property type="project" value="InterPro"/>
</dbReference>
<protein>
    <submittedName>
        <fullName evidence="8">Cu(I)-responsive transcriptional regulator</fullName>
    </submittedName>
</protein>
<evidence type="ECO:0000256" key="2">
    <source>
        <dbReference type="ARBA" id="ARBA00022490"/>
    </source>
</evidence>
<evidence type="ECO:0000256" key="4">
    <source>
        <dbReference type="ARBA" id="ARBA00023125"/>
    </source>
</evidence>
<dbReference type="NCBIfam" id="TIGR02044">
    <property type="entry name" value="CueR"/>
    <property type="match status" value="1"/>
</dbReference>
<comment type="subcellular location">
    <subcellularLocation>
        <location evidence="1">Cytoplasm</location>
    </subcellularLocation>
</comment>
<feature type="domain" description="HTH merR-type" evidence="7">
    <location>
        <begin position="1"/>
        <end position="69"/>
    </location>
</feature>
<dbReference type="GO" id="GO:0045893">
    <property type="term" value="P:positive regulation of DNA-templated transcription"/>
    <property type="evidence" value="ECO:0007669"/>
    <property type="project" value="InterPro"/>
</dbReference>
<keyword evidence="2" id="KW-0963">Cytoplasm</keyword>
<evidence type="ECO:0000256" key="6">
    <source>
        <dbReference type="SAM" id="Coils"/>
    </source>
</evidence>
<sequence length="147" mass="16351">MNIGQAAAASGVSAKMIRYYEATGLVSPAGRSESGYRIYGPDDIHRLGFIRRARNLGFTIEQIGELLSLWQDRSRPSRDVKRIAEAHLDHLRDKIREIQAMVDTLETLAESCCGDDRPDCPILKDLGATNGRISDLAPPQMRRLNSI</sequence>
<dbReference type="InterPro" id="IPR009061">
    <property type="entry name" value="DNA-bd_dom_put_sf"/>
</dbReference>
<name>A0A0P0YV50_9HYPH</name>
<keyword evidence="5" id="KW-0804">Transcription</keyword>
<accession>A0A0P0YV50</accession>
<evidence type="ECO:0000256" key="3">
    <source>
        <dbReference type="ARBA" id="ARBA00023015"/>
    </source>
</evidence>
<dbReference type="InterPro" id="IPR011789">
    <property type="entry name" value="CueR"/>
</dbReference>
<dbReference type="SUPFAM" id="SSF46955">
    <property type="entry name" value="Putative DNA-binding domain"/>
    <property type="match status" value="1"/>
</dbReference>
<dbReference type="GO" id="GO:0005737">
    <property type="term" value="C:cytoplasm"/>
    <property type="evidence" value="ECO:0007669"/>
    <property type="project" value="UniProtKB-SubCell"/>
</dbReference>
<organism evidence="8">
    <name type="scientific">Aureimonas altamirensis</name>
    <dbReference type="NCBI Taxonomy" id="370622"/>
    <lineage>
        <taxon>Bacteria</taxon>
        <taxon>Pseudomonadati</taxon>
        <taxon>Pseudomonadota</taxon>
        <taxon>Alphaproteobacteria</taxon>
        <taxon>Hyphomicrobiales</taxon>
        <taxon>Aurantimonadaceae</taxon>
        <taxon>Aureimonas</taxon>
    </lineage>
</organism>
<dbReference type="AlphaFoldDB" id="A0A0P0YV50"/>
<dbReference type="InterPro" id="IPR015358">
    <property type="entry name" value="Tscrpt_reg_MerR_DNA-bd"/>
</dbReference>
<proteinExistence type="predicted"/>
<dbReference type="PRINTS" id="PR00040">
    <property type="entry name" value="HTHMERR"/>
</dbReference>
<dbReference type="GO" id="GO:0003677">
    <property type="term" value="F:DNA binding"/>
    <property type="evidence" value="ECO:0007669"/>
    <property type="project" value="UniProtKB-KW"/>
</dbReference>
<feature type="coiled-coil region" evidence="6">
    <location>
        <begin position="81"/>
        <end position="108"/>
    </location>
</feature>
<dbReference type="Pfam" id="PF00376">
    <property type="entry name" value="MerR"/>
    <property type="match status" value="1"/>
</dbReference>
<dbReference type="PANTHER" id="PTHR30204">
    <property type="entry name" value="REDOX-CYCLING DRUG-SENSING TRANSCRIPTIONAL ACTIVATOR SOXR"/>
    <property type="match status" value="1"/>
</dbReference>